<keyword evidence="3" id="KW-0233">DNA recombination</keyword>
<comment type="caution">
    <text evidence="7">The sequence shown here is derived from an EMBL/GenBank/DDBJ whole genome shotgun (WGS) entry which is preliminary data.</text>
</comment>
<dbReference type="InterPro" id="IPR050090">
    <property type="entry name" value="Tyrosine_recombinase_XerCD"/>
</dbReference>
<dbReference type="InterPro" id="IPR013762">
    <property type="entry name" value="Integrase-like_cat_sf"/>
</dbReference>
<name>A0ABW5P476_9DEIO</name>
<dbReference type="InterPro" id="IPR011010">
    <property type="entry name" value="DNA_brk_join_enz"/>
</dbReference>
<dbReference type="InterPro" id="IPR002104">
    <property type="entry name" value="Integrase_catalytic"/>
</dbReference>
<protein>
    <submittedName>
        <fullName evidence="7">Tyrosine-type recombinase/integrase</fullName>
    </submittedName>
</protein>
<dbReference type="InterPro" id="IPR004107">
    <property type="entry name" value="Integrase_SAM-like_N"/>
</dbReference>
<evidence type="ECO:0000259" key="5">
    <source>
        <dbReference type="PROSITE" id="PS51898"/>
    </source>
</evidence>
<dbReference type="SUPFAM" id="SSF56349">
    <property type="entry name" value="DNA breaking-rejoining enzymes"/>
    <property type="match status" value="1"/>
</dbReference>
<evidence type="ECO:0000259" key="6">
    <source>
        <dbReference type="PROSITE" id="PS51900"/>
    </source>
</evidence>
<gene>
    <name evidence="7" type="ORF">ACFSR9_11785</name>
</gene>
<evidence type="ECO:0000256" key="3">
    <source>
        <dbReference type="ARBA" id="ARBA00023172"/>
    </source>
</evidence>
<dbReference type="PROSITE" id="PS51898">
    <property type="entry name" value="TYR_RECOMBINASE"/>
    <property type="match status" value="1"/>
</dbReference>
<keyword evidence="8" id="KW-1185">Reference proteome</keyword>
<accession>A0ABW5P476</accession>
<dbReference type="PANTHER" id="PTHR30349">
    <property type="entry name" value="PHAGE INTEGRASE-RELATED"/>
    <property type="match status" value="1"/>
</dbReference>
<evidence type="ECO:0000256" key="4">
    <source>
        <dbReference type="PROSITE-ProRule" id="PRU01248"/>
    </source>
</evidence>
<dbReference type="RefSeq" id="WP_386846026.1">
    <property type="nucleotide sequence ID" value="NZ_JBHUMK010000052.1"/>
</dbReference>
<keyword evidence="2 4" id="KW-0238">DNA-binding</keyword>
<proteinExistence type="predicted"/>
<evidence type="ECO:0000256" key="2">
    <source>
        <dbReference type="ARBA" id="ARBA00023125"/>
    </source>
</evidence>
<dbReference type="InterPro" id="IPR044068">
    <property type="entry name" value="CB"/>
</dbReference>
<dbReference type="Pfam" id="PF02899">
    <property type="entry name" value="Phage_int_SAM_1"/>
    <property type="match status" value="1"/>
</dbReference>
<dbReference type="PANTHER" id="PTHR30349:SF81">
    <property type="entry name" value="TYROSINE RECOMBINASE XERC"/>
    <property type="match status" value="1"/>
</dbReference>
<keyword evidence="1" id="KW-0229">DNA integration</keyword>
<feature type="domain" description="Core-binding (CB)" evidence="6">
    <location>
        <begin position="42"/>
        <end position="124"/>
    </location>
</feature>
<evidence type="ECO:0000313" key="7">
    <source>
        <dbReference type="EMBL" id="MFD2610112.1"/>
    </source>
</evidence>
<dbReference type="PROSITE" id="PS51900">
    <property type="entry name" value="CB"/>
    <property type="match status" value="1"/>
</dbReference>
<dbReference type="Pfam" id="PF00589">
    <property type="entry name" value="Phage_integrase"/>
    <property type="match status" value="1"/>
</dbReference>
<reference evidence="8" key="1">
    <citation type="journal article" date="2019" name="Int. J. Syst. Evol. Microbiol.">
        <title>The Global Catalogue of Microorganisms (GCM) 10K type strain sequencing project: providing services to taxonomists for standard genome sequencing and annotation.</title>
        <authorList>
            <consortium name="The Broad Institute Genomics Platform"/>
            <consortium name="The Broad Institute Genome Sequencing Center for Infectious Disease"/>
            <person name="Wu L."/>
            <person name="Ma J."/>
        </authorList>
    </citation>
    <scope>NUCLEOTIDE SEQUENCE [LARGE SCALE GENOMIC DNA]</scope>
    <source>
        <strain evidence="8">KCTC 33842</strain>
    </source>
</reference>
<dbReference type="CDD" id="cd00397">
    <property type="entry name" value="DNA_BRE_C"/>
    <property type="match status" value="1"/>
</dbReference>
<sequence length="331" mass="37048">MKKDKAPAPAGDLDWETLGREKREKIARRALKEHDVDALVGLTLHNLLAYGRGGAHTSPHTMRGYTTGVRQFLAYALPLGWRRMLDTDTDLTIGYIRHLEREGVKAGTINSRRSAARALYRALRWARVISFDPFSDTPRAQDHEDRWAKREAYSREDIDKLLSIASPDERRMILLGAHGALRMSELTSLTWEQVDLERRVMTITGKGRKTALVNLSGPLTDALAQVPKERRQGRVLPWHNPKSIRFLLRGLCHDAGVDYTKRQVHGLRHAAATMLLDQCGDIVVVARHLRHSSVSTTEAYSKLNPKKVVAALAGFDEPAGPLRGGKTEHVG</sequence>
<evidence type="ECO:0000256" key="1">
    <source>
        <dbReference type="ARBA" id="ARBA00022908"/>
    </source>
</evidence>
<dbReference type="EMBL" id="JBHUMK010000052">
    <property type="protein sequence ID" value="MFD2610112.1"/>
    <property type="molecule type" value="Genomic_DNA"/>
</dbReference>
<dbReference type="Gene3D" id="1.10.150.130">
    <property type="match status" value="1"/>
</dbReference>
<organism evidence="7 8">
    <name type="scientific">Deinococcus taklimakanensis</name>
    <dbReference type="NCBI Taxonomy" id="536443"/>
    <lineage>
        <taxon>Bacteria</taxon>
        <taxon>Thermotogati</taxon>
        <taxon>Deinococcota</taxon>
        <taxon>Deinococci</taxon>
        <taxon>Deinococcales</taxon>
        <taxon>Deinococcaceae</taxon>
        <taxon>Deinococcus</taxon>
    </lineage>
</organism>
<dbReference type="Gene3D" id="1.10.443.10">
    <property type="entry name" value="Intergrase catalytic core"/>
    <property type="match status" value="1"/>
</dbReference>
<dbReference type="Proteomes" id="UP001597475">
    <property type="component" value="Unassembled WGS sequence"/>
</dbReference>
<dbReference type="InterPro" id="IPR010998">
    <property type="entry name" value="Integrase_recombinase_N"/>
</dbReference>
<evidence type="ECO:0000313" key="8">
    <source>
        <dbReference type="Proteomes" id="UP001597475"/>
    </source>
</evidence>
<feature type="domain" description="Tyr recombinase" evidence="5">
    <location>
        <begin position="148"/>
        <end position="313"/>
    </location>
</feature>